<dbReference type="GO" id="GO:0005675">
    <property type="term" value="C:transcription factor TFIIH holo complex"/>
    <property type="evidence" value="ECO:0007669"/>
    <property type="project" value="TreeGrafter"/>
</dbReference>
<dbReference type="SUPFAM" id="SSF57850">
    <property type="entry name" value="RING/U-box"/>
    <property type="match status" value="1"/>
</dbReference>
<dbReference type="Pfam" id="PF06391">
    <property type="entry name" value="MAT1"/>
    <property type="match status" value="1"/>
</dbReference>
<dbReference type="OrthoDB" id="5963at2759"/>
<keyword evidence="7" id="KW-1185">Reference proteome</keyword>
<dbReference type="InterPro" id="IPR001841">
    <property type="entry name" value="Znf_RING"/>
</dbReference>
<dbReference type="Gene3D" id="3.30.40.10">
    <property type="entry name" value="Zinc/RING finger domain, C3HC4 (zinc finger)"/>
    <property type="match status" value="1"/>
</dbReference>
<gene>
    <name evidence="6" type="ORF">H312_01196</name>
</gene>
<dbReference type="GO" id="GO:0006357">
    <property type="term" value="P:regulation of transcription by RNA polymerase II"/>
    <property type="evidence" value="ECO:0007669"/>
    <property type="project" value="TreeGrafter"/>
</dbReference>
<dbReference type="PROSITE" id="PS50089">
    <property type="entry name" value="ZF_RING_2"/>
    <property type="match status" value="1"/>
</dbReference>
<sequence>MDENTFCPVCKSDSYLNPQMKLYISPCYHKVCEACLNYRYSQGIAPCPECGTQLRKVNYTSQTFEDLEVEKECRVRKKINKFLKEEGDFDDLLGYYDYLEEVENIVFDLLNKSDQDINIYVDKLKNEYRERMGVKRLKQENVVLQKKIEFSWLSDINLDEFKFKNIKFIPNELKSKNNFCGFNDFIMSYKSYHSLFNKDI</sequence>
<evidence type="ECO:0000256" key="4">
    <source>
        <dbReference type="PROSITE-ProRule" id="PRU00175"/>
    </source>
</evidence>
<dbReference type="Pfam" id="PF17121">
    <property type="entry name" value="zf-C3HC4_5"/>
    <property type="match status" value="1"/>
</dbReference>
<evidence type="ECO:0000313" key="6">
    <source>
        <dbReference type="EMBL" id="KCZ81317.1"/>
    </source>
</evidence>
<dbReference type="PROSITE" id="PS00518">
    <property type="entry name" value="ZF_RING_1"/>
    <property type="match status" value="1"/>
</dbReference>
<dbReference type="PANTHER" id="PTHR12683">
    <property type="entry name" value="CDK-ACTIVATING KINASE ASSEMBLY FACTOR MAT1"/>
    <property type="match status" value="1"/>
</dbReference>
<reference evidence="6 7" key="2">
    <citation type="submission" date="2014-03" db="EMBL/GenBank/DDBJ databases">
        <title>The Genome Sequence of Anncaliia algerae insect isolate PRA339.</title>
        <authorList>
            <consortium name="The Broad Institute Genome Sequencing Platform"/>
            <consortium name="The Broad Institute Genome Sequencing Center for Infectious Disease"/>
            <person name="Cuomo C."/>
            <person name="Becnel J."/>
            <person name="Sanscrainte N."/>
            <person name="Walker B."/>
            <person name="Young S.K."/>
            <person name="Zeng Q."/>
            <person name="Gargeya S."/>
            <person name="Fitzgerald M."/>
            <person name="Haas B."/>
            <person name="Abouelleil A."/>
            <person name="Alvarado L."/>
            <person name="Arachchi H.M."/>
            <person name="Berlin A.M."/>
            <person name="Chapman S.B."/>
            <person name="Dewar J."/>
            <person name="Goldberg J."/>
            <person name="Griggs A."/>
            <person name="Gujja S."/>
            <person name="Hansen M."/>
            <person name="Howarth C."/>
            <person name="Imamovic A."/>
            <person name="Larimer J."/>
            <person name="McCowan C."/>
            <person name="Murphy C."/>
            <person name="Neiman D."/>
            <person name="Pearson M."/>
            <person name="Priest M."/>
            <person name="Roberts A."/>
            <person name="Saif S."/>
            <person name="Shea T."/>
            <person name="Sisk P."/>
            <person name="Sykes S."/>
            <person name="Wortman J."/>
            <person name="Nusbaum C."/>
            <person name="Birren B."/>
        </authorList>
    </citation>
    <scope>NUCLEOTIDE SEQUENCE [LARGE SCALE GENOMIC DNA]</scope>
    <source>
        <strain evidence="6 7">PRA339</strain>
    </source>
</reference>
<protein>
    <recommendedName>
        <fullName evidence="5">RING-type domain-containing protein</fullName>
    </recommendedName>
</protein>
<dbReference type="HOGENOM" id="CLU_048466_2_0_1"/>
<evidence type="ECO:0000313" key="7">
    <source>
        <dbReference type="Proteomes" id="UP000030655"/>
    </source>
</evidence>
<dbReference type="PANTHER" id="PTHR12683:SF13">
    <property type="entry name" value="CDK-ACTIVATING KINASE ASSEMBLY FACTOR MAT1"/>
    <property type="match status" value="1"/>
</dbReference>
<dbReference type="InterPro" id="IPR017907">
    <property type="entry name" value="Znf_RING_CS"/>
</dbReference>
<dbReference type="InterPro" id="IPR015877">
    <property type="entry name" value="MAT1_centre"/>
</dbReference>
<reference evidence="7" key="1">
    <citation type="submission" date="2013-02" db="EMBL/GenBank/DDBJ databases">
        <authorList>
            <consortium name="The Broad Institute Genome Sequencing Platform"/>
            <person name="Cuomo C."/>
            <person name="Becnel J."/>
            <person name="Sanscrainte N."/>
            <person name="Walker B."/>
            <person name="Young S.K."/>
            <person name="Zeng Q."/>
            <person name="Gargeya S."/>
            <person name="Fitzgerald M."/>
            <person name="Haas B."/>
            <person name="Abouelleil A."/>
            <person name="Alvarado L."/>
            <person name="Arachchi H.M."/>
            <person name="Berlin A.M."/>
            <person name="Chapman S.B."/>
            <person name="Dewar J."/>
            <person name="Goldberg J."/>
            <person name="Griggs A."/>
            <person name="Gujja S."/>
            <person name="Hansen M."/>
            <person name="Howarth C."/>
            <person name="Imamovic A."/>
            <person name="Larimer J."/>
            <person name="McCowan C."/>
            <person name="Murphy C."/>
            <person name="Neiman D."/>
            <person name="Pearson M."/>
            <person name="Priest M."/>
            <person name="Roberts A."/>
            <person name="Saif S."/>
            <person name="Shea T."/>
            <person name="Sisk P."/>
            <person name="Sykes S."/>
            <person name="Wortman J."/>
            <person name="Nusbaum C."/>
            <person name="Birren B."/>
        </authorList>
    </citation>
    <scope>NUCLEOTIDE SEQUENCE [LARGE SCALE GENOMIC DNA]</scope>
    <source>
        <strain evidence="7">PRA339</strain>
    </source>
</reference>
<dbReference type="AlphaFoldDB" id="A0A059F2I0"/>
<evidence type="ECO:0000259" key="5">
    <source>
        <dbReference type="PROSITE" id="PS50089"/>
    </source>
</evidence>
<name>A0A059F2I0_9MICR</name>
<keyword evidence="3" id="KW-0862">Zinc</keyword>
<dbReference type="SMART" id="SM00184">
    <property type="entry name" value="RING"/>
    <property type="match status" value="1"/>
</dbReference>
<dbReference type="InterPro" id="IPR013083">
    <property type="entry name" value="Znf_RING/FYVE/PHD"/>
</dbReference>
<feature type="domain" description="RING-type" evidence="5">
    <location>
        <begin position="7"/>
        <end position="50"/>
    </location>
</feature>
<dbReference type="STRING" id="1288291.A0A059F2I0"/>
<keyword evidence="1" id="KW-0479">Metal-binding</keyword>
<evidence type="ECO:0000256" key="3">
    <source>
        <dbReference type="ARBA" id="ARBA00022833"/>
    </source>
</evidence>
<accession>A0A059F2I0</accession>
<proteinExistence type="predicted"/>
<evidence type="ECO:0000256" key="1">
    <source>
        <dbReference type="ARBA" id="ARBA00022723"/>
    </source>
</evidence>
<dbReference type="Proteomes" id="UP000030655">
    <property type="component" value="Unassembled WGS sequence"/>
</dbReference>
<evidence type="ECO:0000256" key="2">
    <source>
        <dbReference type="ARBA" id="ARBA00022771"/>
    </source>
</evidence>
<dbReference type="VEuPathDB" id="MicrosporidiaDB:H312_01196"/>
<dbReference type="GO" id="GO:0008270">
    <property type="term" value="F:zinc ion binding"/>
    <property type="evidence" value="ECO:0007669"/>
    <property type="project" value="UniProtKB-KW"/>
</dbReference>
<organism evidence="6 7">
    <name type="scientific">Anncaliia algerae PRA339</name>
    <dbReference type="NCBI Taxonomy" id="1288291"/>
    <lineage>
        <taxon>Eukaryota</taxon>
        <taxon>Fungi</taxon>
        <taxon>Fungi incertae sedis</taxon>
        <taxon>Microsporidia</taxon>
        <taxon>Tubulinosematoidea</taxon>
        <taxon>Tubulinosematidae</taxon>
        <taxon>Anncaliia</taxon>
    </lineage>
</organism>
<dbReference type="GO" id="GO:0006281">
    <property type="term" value="P:DNA repair"/>
    <property type="evidence" value="ECO:0007669"/>
    <property type="project" value="TreeGrafter"/>
</dbReference>
<keyword evidence="2 4" id="KW-0863">Zinc-finger</keyword>
<dbReference type="EMBL" id="KK365144">
    <property type="protein sequence ID" value="KCZ81317.1"/>
    <property type="molecule type" value="Genomic_DNA"/>
</dbReference>